<evidence type="ECO:0000313" key="2">
    <source>
        <dbReference type="Proteomes" id="UP001055879"/>
    </source>
</evidence>
<protein>
    <submittedName>
        <fullName evidence="1">Uncharacterized protein</fullName>
    </submittedName>
</protein>
<name>A0ACB8XR81_ARCLA</name>
<comment type="caution">
    <text evidence="1">The sequence shown here is derived from an EMBL/GenBank/DDBJ whole genome shotgun (WGS) entry which is preliminary data.</text>
</comment>
<dbReference type="Proteomes" id="UP001055879">
    <property type="component" value="Linkage Group LG15"/>
</dbReference>
<reference evidence="1 2" key="2">
    <citation type="journal article" date="2022" name="Mol. Ecol. Resour.">
        <title>The genomes of chicory, endive, great burdock and yacon provide insights into Asteraceae paleo-polyploidization history and plant inulin production.</title>
        <authorList>
            <person name="Fan W."/>
            <person name="Wang S."/>
            <person name="Wang H."/>
            <person name="Wang A."/>
            <person name="Jiang F."/>
            <person name="Liu H."/>
            <person name="Zhao H."/>
            <person name="Xu D."/>
            <person name="Zhang Y."/>
        </authorList>
    </citation>
    <scope>NUCLEOTIDE SEQUENCE [LARGE SCALE GENOMIC DNA]</scope>
    <source>
        <strain evidence="2">cv. Niubang</strain>
    </source>
</reference>
<evidence type="ECO:0000313" key="1">
    <source>
        <dbReference type="EMBL" id="KAI3672676.1"/>
    </source>
</evidence>
<gene>
    <name evidence="1" type="ORF">L6452_38773</name>
</gene>
<proteinExistence type="predicted"/>
<dbReference type="EMBL" id="CM042061">
    <property type="protein sequence ID" value="KAI3672676.1"/>
    <property type="molecule type" value="Genomic_DNA"/>
</dbReference>
<sequence length="543" mass="59701">MAQASLIASKNVKFNISESEVPKNNHLARLDFEVDKYPHLVEATAFLKQSYLAYALNVDPKPSKTLLQQFWFTTDEATITNKKGDMVPAISFTTELGSGMITAYGLRKALRLPEKTKAGFDALLTEAELIQFLDDMEYCWDNKPRSTIPQQAPDKDSKGKHAISTELHLLTRHSKHDNRWQAFDYAGAIFDDLKSKIEKTERDPKIPYVRFICAYLHFLYSTTYPTTPDGTFSKVGQRSLEIKPIANEVTLLTLHTRLSLHSLLSAVTQGVPSPANPVATTSHKRPSASLHGPSKKAKKTKEIATTGSMPEVVSQQTTLDAFVGISSTTSATTISSVPAMTIAVTTTVTPPITSVLQQPYKFSPLGPDNQMFEESMHFYNMFENSGPTLAIVDAHVNTLAEKVESLTTSVNESTSAVNLVGAELKKLTDASSSKDDSSQLTNVQGDIVKIKDDLGGTHQQVQLLLDLYDNLQHDVRDLAKKVDTCTSMLQQVLVKLSAPAPTPTPSFTENDCTSLNVAVEFIHQATSDIPVIEGRLERLEAEV</sequence>
<organism evidence="1 2">
    <name type="scientific">Arctium lappa</name>
    <name type="common">Greater burdock</name>
    <name type="synonym">Lappa major</name>
    <dbReference type="NCBI Taxonomy" id="4217"/>
    <lineage>
        <taxon>Eukaryota</taxon>
        <taxon>Viridiplantae</taxon>
        <taxon>Streptophyta</taxon>
        <taxon>Embryophyta</taxon>
        <taxon>Tracheophyta</taxon>
        <taxon>Spermatophyta</taxon>
        <taxon>Magnoliopsida</taxon>
        <taxon>eudicotyledons</taxon>
        <taxon>Gunneridae</taxon>
        <taxon>Pentapetalae</taxon>
        <taxon>asterids</taxon>
        <taxon>campanulids</taxon>
        <taxon>Asterales</taxon>
        <taxon>Asteraceae</taxon>
        <taxon>Carduoideae</taxon>
        <taxon>Cardueae</taxon>
        <taxon>Arctiinae</taxon>
        <taxon>Arctium</taxon>
    </lineage>
</organism>
<keyword evidence="2" id="KW-1185">Reference proteome</keyword>
<reference evidence="2" key="1">
    <citation type="journal article" date="2022" name="Mol. Ecol. Resour.">
        <title>The genomes of chicory, endive, great burdock and yacon provide insights into Asteraceae palaeo-polyploidization history and plant inulin production.</title>
        <authorList>
            <person name="Fan W."/>
            <person name="Wang S."/>
            <person name="Wang H."/>
            <person name="Wang A."/>
            <person name="Jiang F."/>
            <person name="Liu H."/>
            <person name="Zhao H."/>
            <person name="Xu D."/>
            <person name="Zhang Y."/>
        </authorList>
    </citation>
    <scope>NUCLEOTIDE SEQUENCE [LARGE SCALE GENOMIC DNA]</scope>
    <source>
        <strain evidence="2">cv. Niubang</strain>
    </source>
</reference>
<accession>A0ACB8XR81</accession>